<organism evidence="1 2">
    <name type="scientific">Penicillium brasilianum</name>
    <dbReference type="NCBI Taxonomy" id="104259"/>
    <lineage>
        <taxon>Eukaryota</taxon>
        <taxon>Fungi</taxon>
        <taxon>Dikarya</taxon>
        <taxon>Ascomycota</taxon>
        <taxon>Pezizomycotina</taxon>
        <taxon>Eurotiomycetes</taxon>
        <taxon>Eurotiomycetidae</taxon>
        <taxon>Eurotiales</taxon>
        <taxon>Aspergillaceae</taxon>
        <taxon>Penicillium</taxon>
    </lineage>
</organism>
<comment type="caution">
    <text evidence="1">The sequence shown here is derived from an EMBL/GenBank/DDBJ whole genome shotgun (WGS) entry which is preliminary data.</text>
</comment>
<dbReference type="EMBL" id="LJBN01000233">
    <property type="protein sequence ID" value="OOQ81944.1"/>
    <property type="molecule type" value="Genomic_DNA"/>
</dbReference>
<accession>A0A1S9R8V2</accession>
<dbReference type="AlphaFoldDB" id="A0A1S9R8V2"/>
<reference evidence="2" key="1">
    <citation type="submission" date="2015-09" db="EMBL/GenBank/DDBJ databases">
        <authorList>
            <person name="Fill T.P."/>
            <person name="Baretta J.F."/>
            <person name="de Almeida L.G."/>
            <person name="Rocha M."/>
            <person name="de Souza D.H."/>
            <person name="Malavazi I."/>
            <person name="Cerdeira L.T."/>
            <person name="Hong H."/>
            <person name="Samborskyy M."/>
            <person name="de Vasconcelos A.T."/>
            <person name="Leadlay P."/>
            <person name="Rodrigues-Filho E."/>
        </authorList>
    </citation>
    <scope>NUCLEOTIDE SEQUENCE [LARGE SCALE GENOMIC DNA]</scope>
    <source>
        <strain evidence="2">LaBioMMi 136</strain>
    </source>
</reference>
<name>A0A1S9R8V2_PENBI</name>
<gene>
    <name evidence="1" type="ORF">PEBR_41055</name>
</gene>
<dbReference type="Proteomes" id="UP000190744">
    <property type="component" value="Unassembled WGS sequence"/>
</dbReference>
<proteinExistence type="predicted"/>
<protein>
    <submittedName>
        <fullName evidence="1">Uncharacterized protein</fullName>
    </submittedName>
</protein>
<sequence length="370" mass="40398">MKSPLREEEGPTPAKLCALYDVGGGVCLADSFAIYSVVAFPPKWATIEIDRIICSQLEEAASLVATKIPILSNLRDHPVLDLVSLPCPPRGPAQGSICTSPVDSLPWFLIHAARYSKHCVFGRSDSLTSLLVVLQRPWCILELCCCDTPTVAALHNLATLAMKFDALTYRPAVELLAHELSRRIDNPPNLSRVNHSIGVTHRCPQQRGAFNLYKELSRSSLRSHNSFWIGLISICAVYLGLAFSDTTKILGDLVSDPQTTSAENPSALKAISRALSSHGASILPVGQARRHIHTLALRRRHSIDVITRPEGDSEIYDTPSLASQADSHIERAHAPDLLKLYETLVGWGAAFKFFENASNSYNVKGSRAGC</sequence>
<evidence type="ECO:0000313" key="2">
    <source>
        <dbReference type="Proteomes" id="UP000190744"/>
    </source>
</evidence>
<evidence type="ECO:0000313" key="1">
    <source>
        <dbReference type="EMBL" id="OOQ81944.1"/>
    </source>
</evidence>